<gene>
    <name evidence="3" type="ORF">PQQ63_06910</name>
</gene>
<sequence length="323" mass="35355">MSVIPSVKRFLDRRAAAGAAVTGINQLDPRTARDYFDFNMQLGSIPARQLEDVEAVRIGMRDGAQLNGRIYYPRQPCWADPLPALLYFHSGGYVVGSLASADSICRMFAADTQCAVVSVDYRLAPEHKFPYAVNDAIDALSWLHREAGSLALDGERLAVGGESSGATLAAVCAVHARDAGIPLALQMLIYPALSARTDTQAHHRYGEGYFLTLPVIQWIQETYLTGEDDTHDWRFAPLDGHRNAPSSWTDLAPAWLVSAEYDPLQEEHAGYAARLRSHGNQVEIRFYPGMIHGFFSMGGLIPEAAVAHRETVGALREAFGIPA</sequence>
<dbReference type="InterPro" id="IPR050300">
    <property type="entry name" value="GDXG_lipolytic_enzyme"/>
</dbReference>
<dbReference type="PANTHER" id="PTHR48081:SF8">
    <property type="entry name" value="ALPHA_BETA HYDROLASE FOLD-3 DOMAIN-CONTAINING PROTEIN-RELATED"/>
    <property type="match status" value="1"/>
</dbReference>
<dbReference type="Gene3D" id="3.40.50.1820">
    <property type="entry name" value="alpha/beta hydrolase"/>
    <property type="match status" value="1"/>
</dbReference>
<dbReference type="GO" id="GO:0016787">
    <property type="term" value="F:hydrolase activity"/>
    <property type="evidence" value="ECO:0007669"/>
    <property type="project" value="UniProtKB-KW"/>
</dbReference>
<keyword evidence="4" id="KW-1185">Reference proteome</keyword>
<evidence type="ECO:0000256" key="1">
    <source>
        <dbReference type="ARBA" id="ARBA00022801"/>
    </source>
</evidence>
<organism evidence="3 4">
    <name type="scientific">Paraburkholderia metrosideri</name>
    <dbReference type="NCBI Taxonomy" id="580937"/>
    <lineage>
        <taxon>Bacteria</taxon>
        <taxon>Pseudomonadati</taxon>
        <taxon>Pseudomonadota</taxon>
        <taxon>Betaproteobacteria</taxon>
        <taxon>Burkholderiales</taxon>
        <taxon>Burkholderiaceae</taxon>
        <taxon>Paraburkholderia</taxon>
    </lineage>
</organism>
<comment type="caution">
    <text evidence="3">The sequence shown here is derived from an EMBL/GenBank/DDBJ whole genome shotgun (WGS) entry which is preliminary data.</text>
</comment>
<proteinExistence type="predicted"/>
<keyword evidence="1 3" id="KW-0378">Hydrolase</keyword>
<dbReference type="SUPFAM" id="SSF53474">
    <property type="entry name" value="alpha/beta-Hydrolases"/>
    <property type="match status" value="1"/>
</dbReference>
<dbReference type="EMBL" id="JAQQCF010000004">
    <property type="protein sequence ID" value="MFM0636419.1"/>
    <property type="molecule type" value="Genomic_DNA"/>
</dbReference>
<evidence type="ECO:0000259" key="2">
    <source>
        <dbReference type="Pfam" id="PF07859"/>
    </source>
</evidence>
<dbReference type="InterPro" id="IPR013094">
    <property type="entry name" value="AB_hydrolase_3"/>
</dbReference>
<feature type="domain" description="Alpha/beta hydrolase fold-3" evidence="2">
    <location>
        <begin position="85"/>
        <end position="295"/>
    </location>
</feature>
<evidence type="ECO:0000313" key="3">
    <source>
        <dbReference type="EMBL" id="MFM0636419.1"/>
    </source>
</evidence>
<dbReference type="PANTHER" id="PTHR48081">
    <property type="entry name" value="AB HYDROLASE SUPERFAMILY PROTEIN C4A8.06C"/>
    <property type="match status" value="1"/>
</dbReference>
<dbReference type="Proteomes" id="UP001629432">
    <property type="component" value="Unassembled WGS sequence"/>
</dbReference>
<accession>A0ABW9DNA5</accession>
<dbReference type="RefSeq" id="WP_408224300.1">
    <property type="nucleotide sequence ID" value="NZ_JAQQCF010000004.1"/>
</dbReference>
<dbReference type="Pfam" id="PF07859">
    <property type="entry name" value="Abhydrolase_3"/>
    <property type="match status" value="1"/>
</dbReference>
<reference evidence="3 4" key="1">
    <citation type="journal article" date="2024" name="Chem. Sci.">
        <title>Discovery of megapolipeptins by genome mining of a Burkholderiales bacteria collection.</title>
        <authorList>
            <person name="Paulo B.S."/>
            <person name="Recchia M.J.J."/>
            <person name="Lee S."/>
            <person name="Fergusson C.H."/>
            <person name="Romanowski S.B."/>
            <person name="Hernandez A."/>
            <person name="Krull N."/>
            <person name="Liu D.Y."/>
            <person name="Cavanagh H."/>
            <person name="Bos A."/>
            <person name="Gray C.A."/>
            <person name="Murphy B.T."/>
            <person name="Linington R.G."/>
            <person name="Eustaquio A.S."/>
        </authorList>
    </citation>
    <scope>NUCLEOTIDE SEQUENCE [LARGE SCALE GENOMIC DNA]</scope>
    <source>
        <strain evidence="3 4">RL17-338-BIC-A</strain>
    </source>
</reference>
<evidence type="ECO:0000313" key="4">
    <source>
        <dbReference type="Proteomes" id="UP001629432"/>
    </source>
</evidence>
<protein>
    <submittedName>
        <fullName evidence="3">Alpha/beta hydrolase</fullName>
    </submittedName>
</protein>
<dbReference type="InterPro" id="IPR029058">
    <property type="entry name" value="AB_hydrolase_fold"/>
</dbReference>
<name>A0ABW9DNA5_9BURK</name>